<dbReference type="OrthoDB" id="4494076at2759"/>
<organism evidence="2 3">
    <name type="scientific">Aspergillus sclerotiicarbonarius (strain CBS 121057 / IBT 28362)</name>
    <dbReference type="NCBI Taxonomy" id="1448318"/>
    <lineage>
        <taxon>Eukaryota</taxon>
        <taxon>Fungi</taxon>
        <taxon>Dikarya</taxon>
        <taxon>Ascomycota</taxon>
        <taxon>Pezizomycotina</taxon>
        <taxon>Eurotiomycetes</taxon>
        <taxon>Eurotiomycetidae</taxon>
        <taxon>Eurotiales</taxon>
        <taxon>Aspergillaceae</taxon>
        <taxon>Aspergillus</taxon>
        <taxon>Aspergillus subgen. Circumdati</taxon>
    </lineage>
</organism>
<gene>
    <name evidence="2" type="ORF">BO78DRAFT_413555</name>
</gene>
<dbReference type="AlphaFoldDB" id="A0A319ENA6"/>
<keyword evidence="3" id="KW-1185">Reference proteome</keyword>
<reference evidence="2 3" key="1">
    <citation type="submission" date="2018-02" db="EMBL/GenBank/DDBJ databases">
        <title>The genomes of Aspergillus section Nigri reveals drivers in fungal speciation.</title>
        <authorList>
            <consortium name="DOE Joint Genome Institute"/>
            <person name="Vesth T.C."/>
            <person name="Nybo J."/>
            <person name="Theobald S."/>
            <person name="Brandl J."/>
            <person name="Frisvad J.C."/>
            <person name="Nielsen K.F."/>
            <person name="Lyhne E.K."/>
            <person name="Kogle M.E."/>
            <person name="Kuo A."/>
            <person name="Riley R."/>
            <person name="Clum A."/>
            <person name="Nolan M."/>
            <person name="Lipzen A."/>
            <person name="Salamov A."/>
            <person name="Henrissat B."/>
            <person name="Wiebenga A."/>
            <person name="De vries R.P."/>
            <person name="Grigoriev I.V."/>
            <person name="Mortensen U.H."/>
            <person name="Andersen M.R."/>
            <person name="Baker S.E."/>
        </authorList>
    </citation>
    <scope>NUCLEOTIDE SEQUENCE [LARGE SCALE GENOMIC DNA]</scope>
    <source>
        <strain evidence="2 3">CBS 121057</strain>
    </source>
</reference>
<dbReference type="EMBL" id="KZ826317">
    <property type="protein sequence ID" value="PYI11746.1"/>
    <property type="molecule type" value="Genomic_DNA"/>
</dbReference>
<evidence type="ECO:0000313" key="3">
    <source>
        <dbReference type="Proteomes" id="UP000248423"/>
    </source>
</evidence>
<feature type="region of interest" description="Disordered" evidence="1">
    <location>
        <begin position="313"/>
        <end position="344"/>
    </location>
</feature>
<evidence type="ECO:0000313" key="2">
    <source>
        <dbReference type="EMBL" id="PYI11746.1"/>
    </source>
</evidence>
<protein>
    <submittedName>
        <fullName evidence="2">Uncharacterized protein</fullName>
    </submittedName>
</protein>
<evidence type="ECO:0000256" key="1">
    <source>
        <dbReference type="SAM" id="MobiDB-lite"/>
    </source>
</evidence>
<dbReference type="VEuPathDB" id="FungiDB:BO78DRAFT_413555"/>
<dbReference type="Proteomes" id="UP000248423">
    <property type="component" value="Unassembled WGS sequence"/>
</dbReference>
<accession>A0A319ENA6</accession>
<name>A0A319ENA6_ASPSB</name>
<sequence>MGLKKKDSSKARMYLKSHMTVDNLYKRLNQLEQRHLTDGEANALGIRFSSLDLTTGQTSQDAASFFLPNPKDEYNVSAVEIEYDRFAHHRGKKETFARLDALVDSYLEYGALLAEKFQRPSECIMYETFKNLLTLTNPWLQWYRYCSSPRAGRIKILRDGQYTDVEDARGFLDPQKPHRTLVTYCTDRAEDRVTVSELVMMVSWMLGGMRSQTYAYCRKGVPTSEFHMIFPVLLLSFMMPSHCRAIQGHFRDGQLHIQFTKNYDFRGPEYINTMNMFLKWSDPVACGDTRLLDIPVQRKFAGKEAPSIMIRGGVPSSADKPQPIPTHPEQLELPNTENIGPRSKNKSYLPTRALLLLLYCFPHLFTPAQGYDLR</sequence>
<proteinExistence type="predicted"/>